<keyword evidence="1" id="KW-1133">Transmembrane helix</keyword>
<organism evidence="2 3">
    <name type="scientific">Paraferrimonas sedimenticola</name>
    <dbReference type="NCBI Taxonomy" id="375674"/>
    <lineage>
        <taxon>Bacteria</taxon>
        <taxon>Pseudomonadati</taxon>
        <taxon>Pseudomonadota</taxon>
        <taxon>Gammaproteobacteria</taxon>
        <taxon>Alteromonadales</taxon>
        <taxon>Ferrimonadaceae</taxon>
        <taxon>Paraferrimonas</taxon>
    </lineage>
</organism>
<evidence type="ECO:0008006" key="4">
    <source>
        <dbReference type="Google" id="ProtNLM"/>
    </source>
</evidence>
<dbReference type="Proteomes" id="UP001161422">
    <property type="component" value="Unassembled WGS sequence"/>
</dbReference>
<feature type="transmembrane region" description="Helical" evidence="1">
    <location>
        <begin position="12"/>
        <end position="33"/>
    </location>
</feature>
<dbReference type="Pfam" id="PF10861">
    <property type="entry name" value="DUF2784"/>
    <property type="match status" value="1"/>
</dbReference>
<evidence type="ECO:0000256" key="1">
    <source>
        <dbReference type="SAM" id="Phobius"/>
    </source>
</evidence>
<evidence type="ECO:0000313" key="2">
    <source>
        <dbReference type="EMBL" id="GLP95122.1"/>
    </source>
</evidence>
<sequence>MNWNLIAADALLVIHTGFIAFVIGGLLAIYLGALRGWAWVRNLKFRILHLAAIGYVVVQAWLGVICPLTIWEMQFRRAAGGDTYAGSFIQHWLHKLIYYQAPEWVFVVCYTAFGLLVLASWFVVRPMRHQ</sequence>
<keyword evidence="3" id="KW-1185">Reference proteome</keyword>
<gene>
    <name evidence="2" type="ORF">GCM10007895_04280</name>
</gene>
<comment type="caution">
    <text evidence="2">The sequence shown here is derived from an EMBL/GenBank/DDBJ whole genome shotgun (WGS) entry which is preliminary data.</text>
</comment>
<dbReference type="EMBL" id="BSNC01000001">
    <property type="protein sequence ID" value="GLP95122.1"/>
    <property type="molecule type" value="Genomic_DNA"/>
</dbReference>
<keyword evidence="1" id="KW-0812">Transmembrane</keyword>
<evidence type="ECO:0000313" key="3">
    <source>
        <dbReference type="Proteomes" id="UP001161422"/>
    </source>
</evidence>
<feature type="transmembrane region" description="Helical" evidence="1">
    <location>
        <begin position="45"/>
        <end position="70"/>
    </location>
</feature>
<dbReference type="InterPro" id="IPR021218">
    <property type="entry name" value="DUF2784"/>
</dbReference>
<reference evidence="2" key="2">
    <citation type="submission" date="2023-01" db="EMBL/GenBank/DDBJ databases">
        <title>Draft genome sequence of Paraferrimonas sedimenticola strain NBRC 101628.</title>
        <authorList>
            <person name="Sun Q."/>
            <person name="Mori K."/>
        </authorList>
    </citation>
    <scope>NUCLEOTIDE SEQUENCE</scope>
    <source>
        <strain evidence="2">NBRC 101628</strain>
    </source>
</reference>
<reference evidence="2" key="1">
    <citation type="journal article" date="2014" name="Int. J. Syst. Evol. Microbiol.">
        <title>Complete genome sequence of Corynebacterium casei LMG S-19264T (=DSM 44701T), isolated from a smear-ripened cheese.</title>
        <authorList>
            <consortium name="US DOE Joint Genome Institute (JGI-PGF)"/>
            <person name="Walter F."/>
            <person name="Albersmeier A."/>
            <person name="Kalinowski J."/>
            <person name="Ruckert C."/>
        </authorList>
    </citation>
    <scope>NUCLEOTIDE SEQUENCE</scope>
    <source>
        <strain evidence="2">NBRC 101628</strain>
    </source>
</reference>
<accession>A0AA37RV42</accession>
<protein>
    <recommendedName>
        <fullName evidence="4">DUF2784 domain-containing protein</fullName>
    </recommendedName>
</protein>
<dbReference type="RefSeq" id="WP_245837140.1">
    <property type="nucleotide sequence ID" value="NZ_BSNC01000001.1"/>
</dbReference>
<feature type="transmembrane region" description="Helical" evidence="1">
    <location>
        <begin position="104"/>
        <end position="124"/>
    </location>
</feature>
<dbReference type="AlphaFoldDB" id="A0AA37RV42"/>
<proteinExistence type="predicted"/>
<keyword evidence="1" id="KW-0472">Membrane</keyword>
<name>A0AA37RV42_9GAMM</name>